<evidence type="ECO:0000313" key="3">
    <source>
        <dbReference type="Proteomes" id="UP001549366"/>
    </source>
</evidence>
<name>A0ABV2SEZ4_9GAMM</name>
<evidence type="ECO:0008006" key="4">
    <source>
        <dbReference type="Google" id="ProtNLM"/>
    </source>
</evidence>
<reference evidence="2 3" key="1">
    <citation type="submission" date="2024-06" db="EMBL/GenBank/DDBJ databases">
        <title>Genomic Encyclopedia of Type Strains, Phase V (KMG-V): Genome sequencing to study the core and pangenomes of soil and plant-associated prokaryotes.</title>
        <authorList>
            <person name="Whitman W."/>
        </authorList>
    </citation>
    <scope>NUCLEOTIDE SEQUENCE [LARGE SCALE GENOMIC DNA]</scope>
    <source>
        <strain evidence="2 3">NE40</strain>
    </source>
</reference>
<evidence type="ECO:0000256" key="1">
    <source>
        <dbReference type="SAM" id="SignalP"/>
    </source>
</evidence>
<evidence type="ECO:0000313" key="2">
    <source>
        <dbReference type="EMBL" id="MET4756330.1"/>
    </source>
</evidence>
<keyword evidence="1" id="KW-0732">Signal</keyword>
<organism evidence="2 3">
    <name type="scientific">Endozoicomonas lisbonensis</name>
    <dbReference type="NCBI Taxonomy" id="3120522"/>
    <lineage>
        <taxon>Bacteria</taxon>
        <taxon>Pseudomonadati</taxon>
        <taxon>Pseudomonadota</taxon>
        <taxon>Gammaproteobacteria</taxon>
        <taxon>Oceanospirillales</taxon>
        <taxon>Endozoicomonadaceae</taxon>
        <taxon>Endozoicomonas</taxon>
    </lineage>
</organism>
<comment type="caution">
    <text evidence="2">The sequence shown here is derived from an EMBL/GenBank/DDBJ whole genome shotgun (WGS) entry which is preliminary data.</text>
</comment>
<accession>A0ABV2SEZ4</accession>
<feature type="signal peptide" evidence="1">
    <location>
        <begin position="1"/>
        <end position="23"/>
    </location>
</feature>
<keyword evidence="3" id="KW-1185">Reference proteome</keyword>
<dbReference type="RefSeq" id="WP_354010677.1">
    <property type="nucleotide sequence ID" value="NZ_JBEWTA010000001.1"/>
</dbReference>
<proteinExistence type="predicted"/>
<dbReference type="Proteomes" id="UP001549366">
    <property type="component" value="Unassembled WGS sequence"/>
</dbReference>
<feature type="chain" id="PRO_5046121997" description="Lipoprotein" evidence="1">
    <location>
        <begin position="24"/>
        <end position="132"/>
    </location>
</feature>
<dbReference type="EMBL" id="JBEWTB010000002">
    <property type="protein sequence ID" value="MET4756330.1"/>
    <property type="molecule type" value="Genomic_DNA"/>
</dbReference>
<gene>
    <name evidence="2" type="ORF">V5J35_001522</name>
</gene>
<sequence length="132" mass="14946">MKPAPKLLILPLLLFLSACGSLSRTGTDNVYYHLETNLLIDGRPLQQQTIELPGYTTRKLYFLDDVMNHTYIVKYAVMPGEEAQTVLIDTMIYRSVRNISILAPDNEEAGFAFKEPSPEVELQVKARKIPHP</sequence>
<dbReference type="PROSITE" id="PS51257">
    <property type="entry name" value="PROKAR_LIPOPROTEIN"/>
    <property type="match status" value="1"/>
</dbReference>
<protein>
    <recommendedName>
        <fullName evidence="4">Lipoprotein</fullName>
    </recommendedName>
</protein>